<sequence>MKSLTSDAELLNVQVSDALQDVENSLKSLATSPDLLTKMQGIFGDRLDGEKARVLAASWAAGDFSAFPAIA</sequence>
<comment type="caution">
    <text evidence="1">The sequence shown here is derived from an EMBL/GenBank/DDBJ whole genome shotgun (WGS) entry which is preliminary data.</text>
</comment>
<name>A0ABR8EKP5_9CYAN</name>
<evidence type="ECO:0000313" key="1">
    <source>
        <dbReference type="EMBL" id="MBD2547474.1"/>
    </source>
</evidence>
<protein>
    <submittedName>
        <fullName evidence="1">Uncharacterized protein</fullName>
    </submittedName>
</protein>
<dbReference type="EMBL" id="JACJSK010000073">
    <property type="protein sequence ID" value="MBD2547474.1"/>
    <property type="molecule type" value="Genomic_DNA"/>
</dbReference>
<dbReference type="RefSeq" id="WP_190880617.1">
    <property type="nucleotide sequence ID" value="NZ_JACJSK010000073.1"/>
</dbReference>
<accession>A0ABR8EKP5</accession>
<keyword evidence="2" id="KW-1185">Reference proteome</keyword>
<gene>
    <name evidence="1" type="ORF">H6G72_27335</name>
</gene>
<organism evidence="1 2">
    <name type="scientific">Planktothricoides raciborskii FACHB-1370</name>
    <dbReference type="NCBI Taxonomy" id="2949576"/>
    <lineage>
        <taxon>Bacteria</taxon>
        <taxon>Bacillati</taxon>
        <taxon>Cyanobacteriota</taxon>
        <taxon>Cyanophyceae</taxon>
        <taxon>Oscillatoriophycideae</taxon>
        <taxon>Oscillatoriales</taxon>
        <taxon>Oscillatoriaceae</taxon>
        <taxon>Planktothricoides</taxon>
    </lineage>
</organism>
<proteinExistence type="predicted"/>
<dbReference type="Proteomes" id="UP000641954">
    <property type="component" value="Unassembled WGS sequence"/>
</dbReference>
<reference evidence="1 2" key="1">
    <citation type="journal article" date="2020" name="ISME J.">
        <title>Comparative genomics reveals insights into cyanobacterial evolution and habitat adaptation.</title>
        <authorList>
            <person name="Chen M.Y."/>
            <person name="Teng W.K."/>
            <person name="Zhao L."/>
            <person name="Hu C.X."/>
            <person name="Zhou Y.K."/>
            <person name="Han B.P."/>
            <person name="Song L.R."/>
            <person name="Shu W.S."/>
        </authorList>
    </citation>
    <scope>NUCLEOTIDE SEQUENCE [LARGE SCALE GENOMIC DNA]</scope>
    <source>
        <strain evidence="1 2">FACHB-1370</strain>
    </source>
</reference>
<evidence type="ECO:0000313" key="2">
    <source>
        <dbReference type="Proteomes" id="UP000641954"/>
    </source>
</evidence>